<keyword evidence="1" id="KW-0732">Signal</keyword>
<comment type="caution">
    <text evidence="3">The sequence shown here is derived from an EMBL/GenBank/DDBJ whole genome shotgun (WGS) entry which is preliminary data.</text>
</comment>
<dbReference type="AlphaFoldDB" id="A0A7W7LBP0"/>
<keyword evidence="4" id="KW-1185">Reference proteome</keyword>
<dbReference type="SUPFAM" id="SSF56601">
    <property type="entry name" value="beta-lactamase/transpeptidase-like"/>
    <property type="match status" value="1"/>
</dbReference>
<dbReference type="GO" id="GO:0009002">
    <property type="term" value="F:serine-type D-Ala-D-Ala carboxypeptidase activity"/>
    <property type="evidence" value="ECO:0007669"/>
    <property type="project" value="UniProtKB-EC"/>
</dbReference>
<dbReference type="PANTHER" id="PTHR46825:SF7">
    <property type="entry name" value="D-ALANYL-D-ALANINE CARBOXYPEPTIDASE"/>
    <property type="match status" value="1"/>
</dbReference>
<dbReference type="InterPro" id="IPR050491">
    <property type="entry name" value="AmpC-like"/>
</dbReference>
<dbReference type="RefSeq" id="WP_376700040.1">
    <property type="nucleotide sequence ID" value="NZ_JACHJG010000006.1"/>
</dbReference>
<dbReference type="Pfam" id="PF00144">
    <property type="entry name" value="Beta-lactamase"/>
    <property type="match status" value="1"/>
</dbReference>
<feature type="domain" description="Beta-lactamase-related" evidence="2">
    <location>
        <begin position="41"/>
        <end position="357"/>
    </location>
</feature>
<sequence>MGVVTAAAMAVAAFATPTAADDGRRDSHAATREALRAQVRAGVPGAMGQARDAGGAWNGSAGVADLRTQRPRLPQDRFRIGSLTKAFVSVVLLQQEAEGKLDLDDTVERWLPGVVRGHGHDGRRVTVRQLLNHSSGIFNYTEDPRFEDRLTKGFLKHRFDTFTPRQLTDIAMSHRPHFKPGKGWHYSNTNYVLAGMIVEKAAGHRYGHEIRQRVIQPLGLRGTSLPGTSSGLPDPHGRAYGKLTLTPKPTDKIHDVTALNPSWAWAAGEMISTSGDLNRFYHALLRGELLPKAQQRELLTTVPMGAEAPGGRYGLGIMPTTLSCGANVWFHTGGIHGSSSLASATRDGRHTAAFNLNGDWAGDVAGLLEAEYCGTKPPATAKSRTLRAMTGLR</sequence>
<dbReference type="InterPro" id="IPR012338">
    <property type="entry name" value="Beta-lactam/transpept-like"/>
</dbReference>
<keyword evidence="3" id="KW-0645">Protease</keyword>
<accession>A0A7W7LBP0</accession>
<organism evidence="3 4">
    <name type="scientific">Streptomyces netropsis</name>
    <name type="common">Streptoverticillium netropsis</name>
    <dbReference type="NCBI Taxonomy" id="55404"/>
    <lineage>
        <taxon>Bacteria</taxon>
        <taxon>Bacillati</taxon>
        <taxon>Actinomycetota</taxon>
        <taxon>Actinomycetes</taxon>
        <taxon>Kitasatosporales</taxon>
        <taxon>Streptomycetaceae</taxon>
        <taxon>Streptomyces</taxon>
    </lineage>
</organism>
<evidence type="ECO:0000259" key="2">
    <source>
        <dbReference type="Pfam" id="PF00144"/>
    </source>
</evidence>
<evidence type="ECO:0000313" key="3">
    <source>
        <dbReference type="EMBL" id="MBB4887273.1"/>
    </source>
</evidence>
<dbReference type="EC" id="3.4.16.4" evidence="3"/>
<dbReference type="EMBL" id="JACHJG010000006">
    <property type="protein sequence ID" value="MBB4887273.1"/>
    <property type="molecule type" value="Genomic_DNA"/>
</dbReference>
<feature type="signal peptide" evidence="1">
    <location>
        <begin position="1"/>
        <end position="20"/>
    </location>
</feature>
<dbReference type="PANTHER" id="PTHR46825">
    <property type="entry name" value="D-ALANYL-D-ALANINE-CARBOXYPEPTIDASE/ENDOPEPTIDASE AMPH"/>
    <property type="match status" value="1"/>
</dbReference>
<name>A0A7W7LBP0_STRNE</name>
<dbReference type="InterPro" id="IPR001466">
    <property type="entry name" value="Beta-lactam-related"/>
</dbReference>
<proteinExistence type="predicted"/>
<dbReference type="Gene3D" id="3.40.710.10">
    <property type="entry name" value="DD-peptidase/beta-lactamase superfamily"/>
    <property type="match status" value="1"/>
</dbReference>
<dbReference type="Proteomes" id="UP000556436">
    <property type="component" value="Unassembled WGS sequence"/>
</dbReference>
<reference evidence="3 4" key="1">
    <citation type="submission" date="2020-08" db="EMBL/GenBank/DDBJ databases">
        <title>Genomic Encyclopedia of Type Strains, Phase III (KMG-III): the genomes of soil and plant-associated and newly described type strains.</title>
        <authorList>
            <person name="Whitman W."/>
        </authorList>
    </citation>
    <scope>NUCLEOTIDE SEQUENCE [LARGE SCALE GENOMIC DNA]</scope>
    <source>
        <strain evidence="3 4">CECT 3265</strain>
    </source>
</reference>
<keyword evidence="3" id="KW-0378">Hydrolase</keyword>
<evidence type="ECO:0000313" key="4">
    <source>
        <dbReference type="Proteomes" id="UP000556436"/>
    </source>
</evidence>
<evidence type="ECO:0000256" key="1">
    <source>
        <dbReference type="SAM" id="SignalP"/>
    </source>
</evidence>
<feature type="chain" id="PRO_5039304138" evidence="1">
    <location>
        <begin position="21"/>
        <end position="393"/>
    </location>
</feature>
<gene>
    <name evidence="3" type="ORF">FHS38_003327</name>
</gene>
<keyword evidence="3" id="KW-0121">Carboxypeptidase</keyword>
<protein>
    <submittedName>
        <fullName evidence="3">D-alanyl-D-alanine carboxypeptidase</fullName>
        <ecNumber evidence="3">3.4.16.4</ecNumber>
    </submittedName>
</protein>